<protein>
    <recommendedName>
        <fullName evidence="4">IS4 family transposase</fullName>
    </recommendedName>
</protein>
<reference evidence="2 3" key="1">
    <citation type="submission" date="2017-02" db="EMBL/GenBank/DDBJ databases">
        <title>Bacillus pseudomycoides isolate FSL K6-0042.</title>
        <authorList>
            <person name="Kovac J."/>
        </authorList>
    </citation>
    <scope>NUCLEOTIDE SEQUENCE [LARGE SCALE GENOMIC DNA]</scope>
    <source>
        <strain evidence="2 3">FSL K6-0042</strain>
    </source>
</reference>
<dbReference type="Proteomes" id="UP000195321">
    <property type="component" value="Unassembled WGS sequence"/>
</dbReference>
<feature type="non-terminal residue" evidence="2">
    <location>
        <position position="69"/>
    </location>
</feature>
<dbReference type="EMBL" id="MWPX01000050">
    <property type="protein sequence ID" value="OUM46311.1"/>
    <property type="molecule type" value="Genomic_DNA"/>
</dbReference>
<name>A0A1Y3M7D5_9BACI</name>
<gene>
    <name evidence="1" type="ORF">BW425_24305</name>
    <name evidence="2" type="ORF">BW425_24430</name>
</gene>
<organism evidence="2 3">
    <name type="scientific">Bacillus pseudomycoides</name>
    <dbReference type="NCBI Taxonomy" id="64104"/>
    <lineage>
        <taxon>Bacteria</taxon>
        <taxon>Bacillati</taxon>
        <taxon>Bacillota</taxon>
        <taxon>Bacilli</taxon>
        <taxon>Bacillales</taxon>
        <taxon>Bacillaceae</taxon>
        <taxon>Bacillus</taxon>
        <taxon>Bacillus cereus group</taxon>
    </lineage>
</organism>
<evidence type="ECO:0000313" key="3">
    <source>
        <dbReference type="Proteomes" id="UP000195321"/>
    </source>
</evidence>
<comment type="caution">
    <text evidence="2">The sequence shown here is derived from an EMBL/GenBank/DDBJ whole genome shotgun (WGS) entry which is preliminary data.</text>
</comment>
<proteinExistence type="predicted"/>
<dbReference type="AlphaFoldDB" id="A0A1Y3M7D5"/>
<evidence type="ECO:0000313" key="1">
    <source>
        <dbReference type="EMBL" id="OUM46311.1"/>
    </source>
</evidence>
<accession>A0A1Y3M7D5</accession>
<sequence>MNLSTQDEFHLFVEELQRYLSLHILQQLAQETGFVKRKSKYGARDLAALCIWISQHVASSPLTRLCSQL</sequence>
<evidence type="ECO:0000313" key="2">
    <source>
        <dbReference type="EMBL" id="OUM46328.1"/>
    </source>
</evidence>
<dbReference type="EMBL" id="MWPX01000050">
    <property type="protein sequence ID" value="OUM46328.1"/>
    <property type="molecule type" value="Genomic_DNA"/>
</dbReference>
<evidence type="ECO:0008006" key="4">
    <source>
        <dbReference type="Google" id="ProtNLM"/>
    </source>
</evidence>